<dbReference type="EMBL" id="JAENHL010000003">
    <property type="protein sequence ID" value="MBK1864842.1"/>
    <property type="molecule type" value="Genomic_DNA"/>
</dbReference>
<reference evidence="1" key="1">
    <citation type="submission" date="2021-01" db="EMBL/GenBank/DDBJ databases">
        <authorList>
            <person name="Sun Q."/>
        </authorList>
    </citation>
    <scope>NUCLEOTIDE SEQUENCE</scope>
    <source>
        <strain evidence="1">YIM B02566</strain>
    </source>
</reference>
<keyword evidence="2" id="KW-1185">Reference proteome</keyword>
<name>A0ACC5QWV9_9HYPH</name>
<proteinExistence type="predicted"/>
<organism evidence="1 2">
    <name type="scientific">Taklimakanibacter albus</name>
    <dbReference type="NCBI Taxonomy" id="2800327"/>
    <lineage>
        <taxon>Bacteria</taxon>
        <taxon>Pseudomonadati</taxon>
        <taxon>Pseudomonadota</taxon>
        <taxon>Alphaproteobacteria</taxon>
        <taxon>Hyphomicrobiales</taxon>
        <taxon>Aestuariivirgaceae</taxon>
        <taxon>Taklimakanibacter</taxon>
    </lineage>
</organism>
<accession>A0ACC5QWV9</accession>
<sequence length="200" mass="22106">MAIVAPGKGRAIIENQGADLRITIPARTELFTTAFLGVWLIAWAFGEIFVPYTFLIALSDKPVPPSARLFAAVWFAGWTLGGMWALSIFLWNVAGKEIIELTSTTLKYRKQIPIFSRSREYAIASIAGLRAASRAQAFWPLPFNMNMAPLSFRDGTIAFDYGRDTYHLGSGLDEADARYVIAEMCKRVKSLCRDAGQTSG</sequence>
<evidence type="ECO:0000313" key="1">
    <source>
        <dbReference type="EMBL" id="MBK1864842.1"/>
    </source>
</evidence>
<evidence type="ECO:0000313" key="2">
    <source>
        <dbReference type="Proteomes" id="UP000616151"/>
    </source>
</evidence>
<comment type="caution">
    <text evidence="1">The sequence shown here is derived from an EMBL/GenBank/DDBJ whole genome shotgun (WGS) entry which is preliminary data.</text>
</comment>
<dbReference type="Proteomes" id="UP000616151">
    <property type="component" value="Unassembled WGS sequence"/>
</dbReference>
<gene>
    <name evidence="1" type="ORF">JHL16_00625</name>
</gene>
<protein>
    <submittedName>
        <fullName evidence="1">Uncharacterized protein</fullName>
    </submittedName>
</protein>